<sequence>MQAENLGANSLPQRLITVLAFLAGYVDTFGFVGLFGLFTSHVTTNFVLIGANIVGQGQGVLLKLSAFPAFIAGVAVAKCAVEFSVRRGVSAERAIYVLQAVCLSFMMFAGLAALPVHSADSAAVIVAGLFGAIAMGIQNGHSQLVLAGKPLTTTMTQNITLGVIDAIEAMMGRGAETKAAARARFADTLLPVCGFAVGAIVAAIAWVQASFWALLFPVTLLAILALRASTEACAVGE</sequence>
<evidence type="ECO:0000256" key="1">
    <source>
        <dbReference type="SAM" id="Phobius"/>
    </source>
</evidence>
<keyword evidence="3" id="KW-1185">Reference proteome</keyword>
<dbReference type="OrthoDB" id="5125627at2"/>
<dbReference type="PANTHER" id="PTHR37314">
    <property type="entry name" value="SLR0142 PROTEIN"/>
    <property type="match status" value="1"/>
</dbReference>
<dbReference type="AlphaFoldDB" id="A0A4P8IZS6"/>
<evidence type="ECO:0000313" key="3">
    <source>
        <dbReference type="Proteomes" id="UP000298656"/>
    </source>
</evidence>
<name>A0A4P8IZS6_9BURK</name>
<protein>
    <submittedName>
        <fullName evidence="2">DUF1275 domain-containing protein</fullName>
    </submittedName>
</protein>
<dbReference type="PANTHER" id="PTHR37314:SF5">
    <property type="entry name" value="SLR0142 PROTEIN"/>
    <property type="match status" value="1"/>
</dbReference>
<accession>A0A4P8IZS6</accession>
<feature type="transmembrane region" description="Helical" evidence="1">
    <location>
        <begin position="212"/>
        <end position="230"/>
    </location>
</feature>
<keyword evidence="1" id="KW-0812">Transmembrane</keyword>
<dbReference type="KEGG" id="tvl:FAZ95_31905"/>
<keyword evidence="1" id="KW-1133">Transmembrane helix</keyword>
<dbReference type="EMBL" id="CP040078">
    <property type="protein sequence ID" value="QCP54948.1"/>
    <property type="molecule type" value="Genomic_DNA"/>
</dbReference>
<reference evidence="2 3" key="1">
    <citation type="submission" date="2019-05" db="EMBL/GenBank/DDBJ databases">
        <title>Burkholderia sp. DHOD12, isolated from subtropical forest soil.</title>
        <authorList>
            <person name="Gao Z.-H."/>
            <person name="Qiu L.-H."/>
        </authorList>
    </citation>
    <scope>NUCLEOTIDE SEQUENCE [LARGE SCALE GENOMIC DNA]</scope>
    <source>
        <strain evidence="2 3">DHOD12</strain>
    </source>
</reference>
<feature type="transmembrane region" description="Helical" evidence="1">
    <location>
        <begin position="15"/>
        <end position="40"/>
    </location>
</feature>
<organism evidence="2 3">
    <name type="scientific">Trinickia violacea</name>
    <dbReference type="NCBI Taxonomy" id="2571746"/>
    <lineage>
        <taxon>Bacteria</taxon>
        <taxon>Pseudomonadati</taxon>
        <taxon>Pseudomonadota</taxon>
        <taxon>Betaproteobacteria</taxon>
        <taxon>Burkholderiales</taxon>
        <taxon>Burkholderiaceae</taxon>
        <taxon>Trinickia</taxon>
    </lineage>
</organism>
<dbReference type="Proteomes" id="UP000298656">
    <property type="component" value="Chromosome 2"/>
</dbReference>
<dbReference type="Pfam" id="PF06912">
    <property type="entry name" value="DUF1275"/>
    <property type="match status" value="1"/>
</dbReference>
<gene>
    <name evidence="2" type="ORF">FAZ95_31905</name>
</gene>
<proteinExistence type="predicted"/>
<keyword evidence="1" id="KW-0472">Membrane</keyword>
<dbReference type="InterPro" id="IPR010699">
    <property type="entry name" value="DUF1275"/>
</dbReference>
<feature type="transmembrane region" description="Helical" evidence="1">
    <location>
        <begin position="188"/>
        <end position="206"/>
    </location>
</feature>
<feature type="transmembrane region" description="Helical" evidence="1">
    <location>
        <begin position="93"/>
        <end position="116"/>
    </location>
</feature>
<feature type="transmembrane region" description="Helical" evidence="1">
    <location>
        <begin position="122"/>
        <end position="140"/>
    </location>
</feature>
<evidence type="ECO:0000313" key="2">
    <source>
        <dbReference type="EMBL" id="QCP54948.1"/>
    </source>
</evidence>